<dbReference type="GO" id="GO:0008270">
    <property type="term" value="F:zinc ion binding"/>
    <property type="evidence" value="ECO:0007669"/>
    <property type="project" value="UniProtKB-KW"/>
</dbReference>
<dbReference type="PROSITE" id="PS50089">
    <property type="entry name" value="ZF_RING_2"/>
    <property type="match status" value="1"/>
</dbReference>
<dbReference type="InterPro" id="IPR001841">
    <property type="entry name" value="Znf_RING"/>
</dbReference>
<dbReference type="InterPro" id="IPR013083">
    <property type="entry name" value="Znf_RING/FYVE/PHD"/>
</dbReference>
<keyword evidence="8" id="KW-1185">Reference proteome</keyword>
<feature type="compositionally biased region" description="Acidic residues" evidence="5">
    <location>
        <begin position="60"/>
        <end position="93"/>
    </location>
</feature>
<dbReference type="PANTHER" id="PTHR46537:SF1">
    <property type="entry name" value="E3 UBIQUITIN-PROTEIN LIGASE RING1B-RELATED"/>
    <property type="match status" value="1"/>
</dbReference>
<organism evidence="7 8">
    <name type="scientific">Microthlaspi erraticum</name>
    <dbReference type="NCBI Taxonomy" id="1685480"/>
    <lineage>
        <taxon>Eukaryota</taxon>
        <taxon>Viridiplantae</taxon>
        <taxon>Streptophyta</taxon>
        <taxon>Embryophyta</taxon>
        <taxon>Tracheophyta</taxon>
        <taxon>Spermatophyta</taxon>
        <taxon>Magnoliopsida</taxon>
        <taxon>eudicotyledons</taxon>
        <taxon>Gunneridae</taxon>
        <taxon>Pentapetalae</taxon>
        <taxon>rosids</taxon>
        <taxon>malvids</taxon>
        <taxon>Brassicales</taxon>
        <taxon>Brassicaceae</taxon>
        <taxon>Coluteocarpeae</taxon>
        <taxon>Microthlaspi</taxon>
    </lineage>
</organism>
<feature type="region of interest" description="Disordered" evidence="5">
    <location>
        <begin position="218"/>
        <end position="237"/>
    </location>
</feature>
<dbReference type="InterPro" id="IPR017907">
    <property type="entry name" value="Znf_RING_CS"/>
</dbReference>
<evidence type="ECO:0000259" key="6">
    <source>
        <dbReference type="PROSITE" id="PS50089"/>
    </source>
</evidence>
<dbReference type="SMART" id="SM00184">
    <property type="entry name" value="RING"/>
    <property type="match status" value="1"/>
</dbReference>
<dbReference type="Pfam" id="PF13923">
    <property type="entry name" value="zf-C3HC4_2"/>
    <property type="match status" value="1"/>
</dbReference>
<evidence type="ECO:0000313" key="7">
    <source>
        <dbReference type="EMBL" id="CAA7035165.1"/>
    </source>
</evidence>
<evidence type="ECO:0000313" key="8">
    <source>
        <dbReference type="Proteomes" id="UP000467841"/>
    </source>
</evidence>
<dbReference type="PROSITE" id="PS00518">
    <property type="entry name" value="ZF_RING_1"/>
    <property type="match status" value="1"/>
</dbReference>
<evidence type="ECO:0000256" key="5">
    <source>
        <dbReference type="SAM" id="MobiDB-lite"/>
    </source>
</evidence>
<keyword evidence="1" id="KW-0479">Metal-binding</keyword>
<dbReference type="InterPro" id="IPR044592">
    <property type="entry name" value="RING1A/B"/>
</dbReference>
<evidence type="ECO:0000256" key="3">
    <source>
        <dbReference type="ARBA" id="ARBA00022833"/>
    </source>
</evidence>
<dbReference type="AlphaFoldDB" id="A0A6D2J5V7"/>
<keyword evidence="2 4" id="KW-0863">Zinc-finger</keyword>
<dbReference type="EMBL" id="CACVBM020001152">
    <property type="protein sequence ID" value="CAA7035165.1"/>
    <property type="molecule type" value="Genomic_DNA"/>
</dbReference>
<feature type="region of interest" description="Disordered" evidence="5">
    <location>
        <begin position="242"/>
        <end position="348"/>
    </location>
</feature>
<protein>
    <recommendedName>
        <fullName evidence="6">RING-type domain-containing protein</fullName>
    </recommendedName>
</protein>
<dbReference type="SUPFAM" id="SSF57850">
    <property type="entry name" value="RING/U-box"/>
    <property type="match status" value="1"/>
</dbReference>
<dbReference type="CDD" id="cd16531">
    <property type="entry name" value="RING-HC_RING1-like"/>
    <property type="match status" value="1"/>
</dbReference>
<dbReference type="Gene3D" id="3.30.40.10">
    <property type="entry name" value="Zinc/RING finger domain, C3HC4 (zinc finger)"/>
    <property type="match status" value="1"/>
</dbReference>
<feature type="compositionally biased region" description="Acidic residues" evidence="5">
    <location>
        <begin position="31"/>
        <end position="53"/>
    </location>
</feature>
<evidence type="ECO:0000256" key="1">
    <source>
        <dbReference type="ARBA" id="ARBA00022723"/>
    </source>
</evidence>
<dbReference type="PANTHER" id="PTHR46537">
    <property type="entry name" value="OS11G0578200 PROTEIN"/>
    <property type="match status" value="1"/>
</dbReference>
<evidence type="ECO:0000256" key="4">
    <source>
        <dbReference type="PROSITE-ProRule" id="PRU00175"/>
    </source>
</evidence>
<feature type="domain" description="RING-type" evidence="6">
    <location>
        <begin position="110"/>
        <end position="150"/>
    </location>
</feature>
<feature type="compositionally biased region" description="Acidic residues" evidence="5">
    <location>
        <begin position="242"/>
        <end position="258"/>
    </location>
</feature>
<gene>
    <name evidence="7" type="ORF">MERR_LOCUS22400</name>
</gene>
<reference evidence="7" key="1">
    <citation type="submission" date="2020-01" db="EMBL/GenBank/DDBJ databases">
        <authorList>
            <person name="Mishra B."/>
        </authorList>
    </citation>
    <scope>NUCLEOTIDE SEQUENCE [LARGE SCALE GENOMIC DNA]</scope>
</reference>
<dbReference type="OrthoDB" id="337575at2759"/>
<proteinExistence type="predicted"/>
<accession>A0A6D2J5V7</accession>
<dbReference type="Proteomes" id="UP000467841">
    <property type="component" value="Unassembled WGS sequence"/>
</dbReference>
<feature type="region of interest" description="Disordered" evidence="5">
    <location>
        <begin position="1"/>
        <end position="98"/>
    </location>
</feature>
<comment type="caution">
    <text evidence="7">The sequence shown here is derived from an EMBL/GenBank/DDBJ whole genome shotgun (WGS) entry which is preliminary data.</text>
</comment>
<evidence type="ECO:0000256" key="2">
    <source>
        <dbReference type="ARBA" id="ARBA00022771"/>
    </source>
</evidence>
<feature type="compositionally biased region" description="Polar residues" evidence="5">
    <location>
        <begin position="335"/>
        <end position="348"/>
    </location>
</feature>
<sequence length="471" mass="52858">MPALKSSSAAEEEEDQLCPNLEADRFNPEAQGEEDPDDMDQDDDEGGSEEDEDDVKRGEEEEEDEVEAENDEALEEEDSEETSESFDDDEESESLYSGVELTEIRRDVQCPICLGIIRKTRSVMGCLHRFCQECIDKSMRLGNNECPACRKHCASRRSLRDDLRFDAIIASVFGDIDSFEAKELAVHEDDLARRKQIQESIAQISKKQSEVLLKRKSVLPRTQGIGSSSGRRRNCRNMEQETLEEADDDDDDDDDDDNNNGGEDSSSDEPYAETQRRKRRKRSTPRSTAQPSSSVPNDNDNNGAEEAHHRDSSRGIAPGLVRNPEMLVWGGGGTRSNSRQGGHYQGVSSKNVRTARLNRLVEYLGSLESSSSAELDIRLKLISVDTNCIANIPEPYLCCRPTMLVRQLREHVALQTHLKAEEVELLVTKEEDKATEKMQSVKDDETLAKLKADCVSGQDYLIVAYQQKQIG</sequence>
<name>A0A6D2J5V7_9BRAS</name>
<keyword evidence="3" id="KW-0862">Zinc</keyword>